<dbReference type="PANTHER" id="PTHR33748:SF3">
    <property type="entry name" value="TPM_PHOSPHATASE DOMAIN-CONTAINING PROTEIN"/>
    <property type="match status" value="1"/>
</dbReference>
<keyword evidence="2" id="KW-1185">Reference proteome</keyword>
<dbReference type="Proteomes" id="UP001432027">
    <property type="component" value="Unassembled WGS sequence"/>
</dbReference>
<comment type="caution">
    <text evidence="1">The sequence shown here is derived from an EMBL/GenBank/DDBJ whole genome shotgun (WGS) entry which is preliminary data.</text>
</comment>
<dbReference type="PANTHER" id="PTHR33748">
    <property type="entry name" value="PROTEIN CBG04600"/>
    <property type="match status" value="1"/>
</dbReference>
<gene>
    <name evidence="1" type="ORF">PENTCL1PPCAC_5368</name>
</gene>
<proteinExistence type="predicted"/>
<feature type="non-terminal residue" evidence="1">
    <location>
        <position position="1"/>
    </location>
</feature>
<dbReference type="InterPro" id="IPR033438">
    <property type="entry name" value="MOLO1"/>
</dbReference>
<accession>A0AAV5SJE0</accession>
<dbReference type="GO" id="GO:0005892">
    <property type="term" value="C:acetylcholine-gated channel complex"/>
    <property type="evidence" value="ECO:0007669"/>
    <property type="project" value="InterPro"/>
</dbReference>
<protein>
    <recommendedName>
        <fullName evidence="3">VWFA domain-containing protein</fullName>
    </recommendedName>
</protein>
<dbReference type="EMBL" id="BTSX01000002">
    <property type="protein sequence ID" value="GMS83193.1"/>
    <property type="molecule type" value="Genomic_DNA"/>
</dbReference>
<dbReference type="AlphaFoldDB" id="A0AAV5SJE0"/>
<dbReference type="Gene3D" id="3.10.310.50">
    <property type="match status" value="1"/>
</dbReference>
<organism evidence="1 2">
    <name type="scientific">Pristionchus entomophagus</name>
    <dbReference type="NCBI Taxonomy" id="358040"/>
    <lineage>
        <taxon>Eukaryota</taxon>
        <taxon>Metazoa</taxon>
        <taxon>Ecdysozoa</taxon>
        <taxon>Nematoda</taxon>
        <taxon>Chromadorea</taxon>
        <taxon>Rhabditida</taxon>
        <taxon>Rhabditina</taxon>
        <taxon>Diplogasteromorpha</taxon>
        <taxon>Diplogasteroidea</taxon>
        <taxon>Neodiplogasteridae</taxon>
        <taxon>Pristionchus</taxon>
    </lineage>
</organism>
<sequence length="347" mass="38245">SLLLLPTVVLAQYNSQTYPDPRLDPLQCGLAFPGTVCDPTRIISDEERGKIAQRIQQLTSVTAPIRNTSPSCALRPNANLEIFVAVIDKIGSVPNAAVDIEQFANNLKRKYQNFQDVGVCDTSVLIVNSRQDRQVFTVAGRDAKISKATLRKAFERNVGHFKDGRYALGLEGMIEVIVASYGNAHIVQTPTGDNFGGFDQTGSTHNTITQRAAGLPSVLTTDNKQIVTERDIVEVEEADKVWVQIMQLALARCGNDRSQFTGSVRAVVEEAMQISLALISDTRYNSIEEEVDKHKDILGIREQAWNSAASSFLVPLYEKYTGNLAASPVKSCPNPNVLQKLLMRRRI</sequence>
<reference evidence="1" key="1">
    <citation type="submission" date="2023-10" db="EMBL/GenBank/DDBJ databases">
        <title>Genome assembly of Pristionchus species.</title>
        <authorList>
            <person name="Yoshida K."/>
            <person name="Sommer R.J."/>
        </authorList>
    </citation>
    <scope>NUCLEOTIDE SEQUENCE</scope>
    <source>
        <strain evidence="1">RS0144</strain>
    </source>
</reference>
<evidence type="ECO:0000313" key="1">
    <source>
        <dbReference type="EMBL" id="GMS83193.1"/>
    </source>
</evidence>
<name>A0AAV5SJE0_9BILA</name>
<evidence type="ECO:0000313" key="2">
    <source>
        <dbReference type="Proteomes" id="UP001432027"/>
    </source>
</evidence>
<evidence type="ECO:0008006" key="3">
    <source>
        <dbReference type="Google" id="ProtNLM"/>
    </source>
</evidence>
<dbReference type="Pfam" id="PF17175">
    <property type="entry name" value="MOLO1"/>
    <property type="match status" value="1"/>
</dbReference>